<dbReference type="InterPro" id="IPR047952">
    <property type="entry name" value="Transpos_IS4"/>
</dbReference>
<dbReference type="PANTHER" id="PTHR33258:SF1">
    <property type="entry name" value="TRANSPOSASE INSL FOR INSERTION SEQUENCE ELEMENT IS186A-RELATED"/>
    <property type="match status" value="1"/>
</dbReference>
<evidence type="ECO:0000259" key="5">
    <source>
        <dbReference type="Pfam" id="PF01609"/>
    </source>
</evidence>
<name>A0A1T5L644_9FIRM</name>
<dbReference type="GO" id="GO:0006313">
    <property type="term" value="P:DNA transposition"/>
    <property type="evidence" value="ECO:0007669"/>
    <property type="project" value="InterPro"/>
</dbReference>
<evidence type="ECO:0000313" key="7">
    <source>
        <dbReference type="Proteomes" id="UP000190285"/>
    </source>
</evidence>
<evidence type="ECO:0000256" key="1">
    <source>
        <dbReference type="ARBA" id="ARBA00010075"/>
    </source>
</evidence>
<organism evidence="6 7">
    <name type="scientific">Maledivibacter halophilus</name>
    <dbReference type="NCBI Taxonomy" id="36842"/>
    <lineage>
        <taxon>Bacteria</taxon>
        <taxon>Bacillati</taxon>
        <taxon>Bacillota</taxon>
        <taxon>Clostridia</taxon>
        <taxon>Peptostreptococcales</taxon>
        <taxon>Caminicellaceae</taxon>
        <taxon>Maledivibacter</taxon>
    </lineage>
</organism>
<dbReference type="RefSeq" id="WP_139380314.1">
    <property type="nucleotide sequence ID" value="NZ_FUZT01000005.1"/>
</dbReference>
<dbReference type="Gene3D" id="3.90.350.10">
    <property type="entry name" value="Transposase Inhibitor Protein From Tn5, Chain A, domain 1"/>
    <property type="match status" value="1"/>
</dbReference>
<keyword evidence="3" id="KW-0238">DNA-binding</keyword>
<dbReference type="InterPro" id="IPR012337">
    <property type="entry name" value="RNaseH-like_sf"/>
</dbReference>
<evidence type="ECO:0000256" key="3">
    <source>
        <dbReference type="ARBA" id="ARBA00023125"/>
    </source>
</evidence>
<dbReference type="GO" id="GO:0004803">
    <property type="term" value="F:transposase activity"/>
    <property type="evidence" value="ECO:0007669"/>
    <property type="project" value="InterPro"/>
</dbReference>
<dbReference type="NCBIfam" id="NF033592">
    <property type="entry name" value="transpos_IS4_1"/>
    <property type="match status" value="1"/>
</dbReference>
<dbReference type="PANTHER" id="PTHR33258">
    <property type="entry name" value="TRANSPOSASE INSL FOR INSERTION SEQUENCE ELEMENT IS186A-RELATED"/>
    <property type="match status" value="1"/>
</dbReference>
<keyword evidence="2" id="KW-0815">Transposition</keyword>
<evidence type="ECO:0000256" key="2">
    <source>
        <dbReference type="ARBA" id="ARBA00022578"/>
    </source>
</evidence>
<protein>
    <submittedName>
        <fullName evidence="6">Transposase DDE domain-containing protein</fullName>
    </submittedName>
</protein>
<accession>A0A1T5L644</accession>
<feature type="domain" description="Transposase IS4-like" evidence="5">
    <location>
        <begin position="3"/>
        <end position="187"/>
    </location>
</feature>
<dbReference type="STRING" id="36842.SAMN02194393_02482"/>
<dbReference type="AlphaFoldDB" id="A0A1T5L644"/>
<dbReference type="Pfam" id="PF01609">
    <property type="entry name" value="DDE_Tnp_1"/>
    <property type="match status" value="1"/>
</dbReference>
<dbReference type="Proteomes" id="UP000190285">
    <property type="component" value="Unassembled WGS sequence"/>
</dbReference>
<sequence length="279" mass="33047">TTYTDKLLTLIDKNELLITDLGYFSKAFFEKLADKGAYYLTRIHKKTMIYIQNNSILEKIDIVELLKNKTVVDKEVFIGFKYKKQLKCRLVAIRLPEKVVRERRRKANKKAKDKKLSKREIELLAWNIIITNVSKENLSPDAVFDIYRARWQIELVFKSLKSYLNIDKIGNPGQYQLECLIYGRLITSIIIFKIYNILYPITYKYFKRGVSLLLFVKLLKSYNNIFSQNITCSIMTINLLKNVFEKVSKRSLHDKRRRKTTLELLQEYLIPKINFHNVA</sequence>
<dbReference type="OrthoDB" id="1897362at2"/>
<evidence type="ECO:0000256" key="4">
    <source>
        <dbReference type="ARBA" id="ARBA00023172"/>
    </source>
</evidence>
<dbReference type="GO" id="GO:0003677">
    <property type="term" value="F:DNA binding"/>
    <property type="evidence" value="ECO:0007669"/>
    <property type="project" value="UniProtKB-KW"/>
</dbReference>
<dbReference type="EMBL" id="FUZT01000005">
    <property type="protein sequence ID" value="SKC70868.1"/>
    <property type="molecule type" value="Genomic_DNA"/>
</dbReference>
<comment type="similarity">
    <text evidence="1">Belongs to the transposase 11 family.</text>
</comment>
<feature type="non-terminal residue" evidence="6">
    <location>
        <position position="1"/>
    </location>
</feature>
<dbReference type="InterPro" id="IPR002559">
    <property type="entry name" value="Transposase_11"/>
</dbReference>
<reference evidence="6 7" key="1">
    <citation type="submission" date="2017-02" db="EMBL/GenBank/DDBJ databases">
        <authorList>
            <person name="Peterson S.W."/>
        </authorList>
    </citation>
    <scope>NUCLEOTIDE SEQUENCE [LARGE SCALE GENOMIC DNA]</scope>
    <source>
        <strain evidence="6 7">M1</strain>
    </source>
</reference>
<proteinExistence type="inferred from homology"/>
<dbReference type="SUPFAM" id="SSF53098">
    <property type="entry name" value="Ribonuclease H-like"/>
    <property type="match status" value="1"/>
</dbReference>
<gene>
    <name evidence="6" type="ORF">SAMN02194393_02482</name>
</gene>
<keyword evidence="7" id="KW-1185">Reference proteome</keyword>
<evidence type="ECO:0000313" key="6">
    <source>
        <dbReference type="EMBL" id="SKC70868.1"/>
    </source>
</evidence>
<keyword evidence="4" id="KW-0233">DNA recombination</keyword>